<name>A0A928DRC6_9BACT</name>
<gene>
    <name evidence="1" type="ORF">E7027_05430</name>
</gene>
<evidence type="ECO:0000313" key="2">
    <source>
        <dbReference type="Proteomes" id="UP000725649"/>
    </source>
</evidence>
<dbReference type="AlphaFoldDB" id="A0A928DRC6"/>
<dbReference type="EMBL" id="SUVG01000006">
    <property type="protein sequence ID" value="MBE6421550.1"/>
    <property type="molecule type" value="Genomic_DNA"/>
</dbReference>
<evidence type="ECO:0000313" key="1">
    <source>
        <dbReference type="EMBL" id="MBE6421550.1"/>
    </source>
</evidence>
<comment type="caution">
    <text evidence="1">The sequence shown here is derived from an EMBL/GenBank/DDBJ whole genome shotgun (WGS) entry which is preliminary data.</text>
</comment>
<organism evidence="1 2">
    <name type="scientific">Candidatus Avelusimicrobium gallicola</name>
    <dbReference type="NCBI Taxonomy" id="2562704"/>
    <lineage>
        <taxon>Bacteria</taxon>
        <taxon>Pseudomonadati</taxon>
        <taxon>Elusimicrobiota</taxon>
        <taxon>Elusimicrobia</taxon>
        <taxon>Elusimicrobiales</taxon>
        <taxon>Elusimicrobiaceae</taxon>
        <taxon>Candidatus Avelusimicrobium</taxon>
    </lineage>
</organism>
<reference evidence="1" key="1">
    <citation type="submission" date="2019-04" db="EMBL/GenBank/DDBJ databases">
        <title>Evolution of Biomass-Degrading Anaerobic Consortia Revealed by Metagenomics.</title>
        <authorList>
            <person name="Peng X."/>
        </authorList>
    </citation>
    <scope>NUCLEOTIDE SEQUENCE</scope>
    <source>
        <strain evidence="1">SIG66</strain>
    </source>
</reference>
<sequence length="147" mass="16400">MPSSKKSSSSIGITRKKTAVLGYRTEFCEELLRFFDIPPFRITEVQKRDGSISLLETACELPTFAAFAKKMGTTCAVLNGWEKKYPAFAQACQKARDLQSNILIQNSLRGNYSSSFAMFTAKNLLGWKDGKEDPSSTGPLVITWEEK</sequence>
<dbReference type="Proteomes" id="UP000725649">
    <property type="component" value="Unassembled WGS sequence"/>
</dbReference>
<accession>A0A928DRC6</accession>
<protein>
    <submittedName>
        <fullName evidence="1">Uncharacterized protein</fullName>
    </submittedName>
</protein>
<proteinExistence type="predicted"/>